<keyword evidence="3" id="KW-0342">GTP-binding</keyword>
<dbReference type="InterPro" id="IPR006703">
    <property type="entry name" value="G_AIG1"/>
</dbReference>
<dbReference type="GO" id="GO:0005525">
    <property type="term" value="F:GTP binding"/>
    <property type="evidence" value="ECO:0007669"/>
    <property type="project" value="UniProtKB-KW"/>
</dbReference>
<sequence length="250" mass="28560">LSDQSGRKRRSMSPPPTISDLRIVLLGKCLAQTSRVSNSILNRSVFETEDPPDSRELHCESLEGHVGERNITLIITPHLFDTKLSLEDLTQIMKECVPLCKPGPHAFLLVVQYHDFTEEDRNRLKCIINSFSDEAINYSVVISTDIEVYNSANEGQKTAIHNLTKDCHGRHHYFPQLHGRSEDSLSVCLLFEKIDQMVKDNGGGHLVYESFEDAEQSFKTDEKPETIQQARFTDHSADLLQVRQRREKRL</sequence>
<comment type="caution">
    <text evidence="5">The sequence shown here is derived from an EMBL/GenBank/DDBJ whole genome shotgun (WGS) entry which is preliminary data.</text>
</comment>
<dbReference type="PANTHER" id="PTHR10903">
    <property type="entry name" value="GTPASE, IMAP FAMILY MEMBER-RELATED"/>
    <property type="match status" value="1"/>
</dbReference>
<reference evidence="5" key="1">
    <citation type="submission" date="2020-07" db="EMBL/GenBank/DDBJ databases">
        <title>Clarias magur genome sequencing, assembly and annotation.</title>
        <authorList>
            <person name="Kushwaha B."/>
            <person name="Kumar R."/>
            <person name="Das P."/>
            <person name="Joshi C.G."/>
            <person name="Kumar D."/>
            <person name="Nagpure N.S."/>
            <person name="Pandey M."/>
            <person name="Agarwal S."/>
            <person name="Srivastava S."/>
            <person name="Singh M."/>
            <person name="Sahoo L."/>
            <person name="Jayasankar P."/>
            <person name="Meher P.K."/>
            <person name="Koringa P.G."/>
            <person name="Iquebal M.A."/>
            <person name="Das S.P."/>
            <person name="Bit A."/>
            <person name="Patnaik S."/>
            <person name="Patel N."/>
            <person name="Shah T.M."/>
            <person name="Hinsu A."/>
            <person name="Jena J.K."/>
        </authorList>
    </citation>
    <scope>NUCLEOTIDE SEQUENCE</scope>
    <source>
        <strain evidence="5">CIFAMagur01</strain>
        <tissue evidence="5">Testis</tissue>
    </source>
</reference>
<keyword evidence="2" id="KW-0547">Nucleotide-binding</keyword>
<dbReference type="SUPFAM" id="SSF52540">
    <property type="entry name" value="P-loop containing nucleoside triphosphate hydrolases"/>
    <property type="match status" value="1"/>
</dbReference>
<dbReference type="Pfam" id="PF04548">
    <property type="entry name" value="AIG1"/>
    <property type="match status" value="1"/>
</dbReference>
<evidence type="ECO:0000256" key="3">
    <source>
        <dbReference type="ARBA" id="ARBA00023134"/>
    </source>
</evidence>
<evidence type="ECO:0000256" key="1">
    <source>
        <dbReference type="ARBA" id="ARBA00008535"/>
    </source>
</evidence>
<feature type="domain" description="AIG1-type G" evidence="4">
    <location>
        <begin position="18"/>
        <end position="215"/>
    </location>
</feature>
<dbReference type="Proteomes" id="UP000727407">
    <property type="component" value="Unassembled WGS sequence"/>
</dbReference>
<evidence type="ECO:0000313" key="5">
    <source>
        <dbReference type="EMBL" id="KAF5903127.1"/>
    </source>
</evidence>
<feature type="non-terminal residue" evidence="5">
    <location>
        <position position="1"/>
    </location>
</feature>
<organism evidence="5 6">
    <name type="scientific">Clarias magur</name>
    <name type="common">Asian catfish</name>
    <name type="synonym">Macropteronotus magur</name>
    <dbReference type="NCBI Taxonomy" id="1594786"/>
    <lineage>
        <taxon>Eukaryota</taxon>
        <taxon>Metazoa</taxon>
        <taxon>Chordata</taxon>
        <taxon>Craniata</taxon>
        <taxon>Vertebrata</taxon>
        <taxon>Euteleostomi</taxon>
        <taxon>Actinopterygii</taxon>
        <taxon>Neopterygii</taxon>
        <taxon>Teleostei</taxon>
        <taxon>Ostariophysi</taxon>
        <taxon>Siluriformes</taxon>
        <taxon>Clariidae</taxon>
        <taxon>Clarias</taxon>
    </lineage>
</organism>
<proteinExistence type="inferred from homology"/>
<keyword evidence="6" id="KW-1185">Reference proteome</keyword>
<name>A0A8J4URA6_CLAMG</name>
<evidence type="ECO:0000259" key="4">
    <source>
        <dbReference type="PROSITE" id="PS51720"/>
    </source>
</evidence>
<feature type="non-terminal residue" evidence="5">
    <location>
        <position position="250"/>
    </location>
</feature>
<dbReference type="AlphaFoldDB" id="A0A8J4URA6"/>
<dbReference type="PANTHER" id="PTHR10903:SF170">
    <property type="entry name" value="GTPASE IMAP FAMILY MEMBER 7"/>
    <property type="match status" value="1"/>
</dbReference>
<dbReference type="EMBL" id="QNUK01000078">
    <property type="protein sequence ID" value="KAF5903127.1"/>
    <property type="molecule type" value="Genomic_DNA"/>
</dbReference>
<protein>
    <submittedName>
        <fullName evidence="5">GTPase IMAP family member 7-like isoform X1</fullName>
    </submittedName>
</protein>
<accession>A0A8J4URA6</accession>
<dbReference type="Gene3D" id="3.40.50.300">
    <property type="entry name" value="P-loop containing nucleotide triphosphate hydrolases"/>
    <property type="match status" value="1"/>
</dbReference>
<dbReference type="OrthoDB" id="8954335at2759"/>
<dbReference type="PROSITE" id="PS51720">
    <property type="entry name" value="G_AIG1"/>
    <property type="match status" value="1"/>
</dbReference>
<gene>
    <name evidence="5" type="ORF">DAT39_007153</name>
</gene>
<dbReference type="InterPro" id="IPR027417">
    <property type="entry name" value="P-loop_NTPase"/>
</dbReference>
<comment type="similarity">
    <text evidence="1">Belongs to the TRAFAC class TrmE-Era-EngA-EngB-Septin-like GTPase superfamily. AIG1/Toc34/Toc159-like paraseptin GTPase family. IAN subfamily.</text>
</comment>
<evidence type="ECO:0000256" key="2">
    <source>
        <dbReference type="ARBA" id="ARBA00022741"/>
    </source>
</evidence>
<evidence type="ECO:0000313" key="6">
    <source>
        <dbReference type="Proteomes" id="UP000727407"/>
    </source>
</evidence>
<dbReference type="InterPro" id="IPR045058">
    <property type="entry name" value="GIMA/IAN/Toc"/>
</dbReference>